<reference evidence="1 2" key="1">
    <citation type="submission" date="2016-04" db="EMBL/GenBank/DDBJ databases">
        <title>Complete genome sequence of Bacillus oceanisediminis strain 2691.</title>
        <authorList>
            <person name="Jeong H."/>
            <person name="Kim H.J."/>
            <person name="Lee D.-W."/>
        </authorList>
    </citation>
    <scope>NUCLEOTIDE SEQUENCE [LARGE SCALE GENOMIC DNA]</scope>
    <source>
        <strain evidence="1 2">2691</strain>
    </source>
</reference>
<evidence type="ECO:0000313" key="2">
    <source>
        <dbReference type="Proteomes" id="UP000077856"/>
    </source>
</evidence>
<gene>
    <name evidence="1" type="ORF">A361_05415</name>
</gene>
<organism evidence="1 2">
    <name type="scientific">Cytobacillus oceanisediminis 2691</name>
    <dbReference type="NCBI Taxonomy" id="1196031"/>
    <lineage>
        <taxon>Bacteria</taxon>
        <taxon>Bacillati</taxon>
        <taxon>Bacillota</taxon>
        <taxon>Bacilli</taxon>
        <taxon>Bacillales</taxon>
        <taxon>Bacillaceae</taxon>
        <taxon>Cytobacillus</taxon>
    </lineage>
</organism>
<dbReference type="AlphaFoldDB" id="A0A160M8G3"/>
<sequence>MFQWKQIIFYMEVHVRIIASHPFITVSRKIDWNQQQYIEKELYLHLFEDHILSPTDKFLLDEVWDMSYRSSNCEIGFLYLHTNRGLFSFQVKSEPNQFINLYRNLKK</sequence>
<proteinExistence type="predicted"/>
<protein>
    <submittedName>
        <fullName evidence="1">Uncharacterized protein</fullName>
    </submittedName>
</protein>
<dbReference type="KEGG" id="bon:A361_05415"/>
<name>A0A160M8G3_9BACI</name>
<evidence type="ECO:0000313" key="1">
    <source>
        <dbReference type="EMBL" id="AND38583.1"/>
    </source>
</evidence>
<dbReference type="EMBL" id="CP015506">
    <property type="protein sequence ID" value="AND38583.1"/>
    <property type="molecule type" value="Genomic_DNA"/>
</dbReference>
<dbReference type="Proteomes" id="UP000077856">
    <property type="component" value="Chromosome"/>
</dbReference>
<dbReference type="eggNOG" id="ENOG5033AWK">
    <property type="taxonomic scope" value="Bacteria"/>
</dbReference>
<dbReference type="RefSeq" id="WP_019380285.1">
    <property type="nucleotide sequence ID" value="NZ_CP015506.1"/>
</dbReference>
<dbReference type="STRING" id="1196031.A361_05415"/>
<accession>A0A160M8G3</accession>